<accession>A0A6M4ISM4</accession>
<dbReference type="Pfam" id="PF04909">
    <property type="entry name" value="Amidohydro_2"/>
    <property type="match status" value="1"/>
</dbReference>
<dbReference type="GO" id="GO:0019748">
    <property type="term" value="P:secondary metabolic process"/>
    <property type="evidence" value="ECO:0007669"/>
    <property type="project" value="TreeGrafter"/>
</dbReference>
<sequence>MYARTIVGPLISLWLVLSASSRPLEAQRRLPVLDMHMHAREAAHYGATGLPICAPVIRMPRWDQRTPFGSDSTAPAACSLPLVSPTTDAALLRATLASMARFNVIGVLGGTPELVAAWQRAAPGRFISGLDLRFDASTGAARAATAEGVAPRLLPIDTVRALYDAGAFTVLAEVMNQYAGMAPDDPRLEPYWAFAEARNIPVGIHVGGGGPAEPYTGSPAFRARLQSALTLEEVLVRHPKLRLYVMHAGYPLREDLQALLFTHPQVYVELSMAVNVEARPAFYRFLRELVDAGYGDRIMFGSDQMVWPGLIDAGVRSIEAAPFLNARQKRDILYNNAARFLRLSPAAIARHHMR</sequence>
<dbReference type="GO" id="GO:0005737">
    <property type="term" value="C:cytoplasm"/>
    <property type="evidence" value="ECO:0007669"/>
    <property type="project" value="TreeGrafter"/>
</dbReference>
<organism evidence="3 4">
    <name type="scientific">Gemmatimonas groenlandica</name>
    <dbReference type="NCBI Taxonomy" id="2732249"/>
    <lineage>
        <taxon>Bacteria</taxon>
        <taxon>Pseudomonadati</taxon>
        <taxon>Gemmatimonadota</taxon>
        <taxon>Gemmatimonadia</taxon>
        <taxon>Gemmatimonadales</taxon>
        <taxon>Gemmatimonadaceae</taxon>
        <taxon>Gemmatimonas</taxon>
    </lineage>
</organism>
<evidence type="ECO:0000256" key="1">
    <source>
        <dbReference type="ARBA" id="ARBA00023239"/>
    </source>
</evidence>
<name>A0A6M4ISM4_9BACT</name>
<dbReference type="Proteomes" id="UP000500938">
    <property type="component" value="Chromosome"/>
</dbReference>
<dbReference type="InterPro" id="IPR032465">
    <property type="entry name" value="ACMSD"/>
</dbReference>
<dbReference type="PANTHER" id="PTHR21240:SF28">
    <property type="entry name" value="ISO-OROTATE DECARBOXYLASE (EUROFUNG)"/>
    <property type="match status" value="1"/>
</dbReference>
<keyword evidence="4" id="KW-1185">Reference proteome</keyword>
<dbReference type="SUPFAM" id="SSF51556">
    <property type="entry name" value="Metallo-dependent hydrolases"/>
    <property type="match status" value="1"/>
</dbReference>
<dbReference type="PANTHER" id="PTHR21240">
    <property type="entry name" value="2-AMINO-3-CARBOXYLMUCONATE-6-SEMIALDEHYDE DECARBOXYLASE"/>
    <property type="match status" value="1"/>
</dbReference>
<proteinExistence type="predicted"/>
<evidence type="ECO:0000313" key="3">
    <source>
        <dbReference type="EMBL" id="QJR37175.1"/>
    </source>
</evidence>
<gene>
    <name evidence="3" type="ORF">HKW67_17455</name>
</gene>
<dbReference type="InterPro" id="IPR032466">
    <property type="entry name" value="Metal_Hydrolase"/>
</dbReference>
<dbReference type="AlphaFoldDB" id="A0A6M4ISM4"/>
<dbReference type="GO" id="GO:0016787">
    <property type="term" value="F:hydrolase activity"/>
    <property type="evidence" value="ECO:0007669"/>
    <property type="project" value="UniProtKB-KW"/>
</dbReference>
<dbReference type="Gene3D" id="3.20.20.140">
    <property type="entry name" value="Metal-dependent hydrolases"/>
    <property type="match status" value="1"/>
</dbReference>
<feature type="domain" description="Amidohydrolase-related" evidence="2">
    <location>
        <begin position="34"/>
        <end position="343"/>
    </location>
</feature>
<keyword evidence="3" id="KW-0378">Hydrolase</keyword>
<dbReference type="KEGG" id="ggr:HKW67_17455"/>
<evidence type="ECO:0000259" key="2">
    <source>
        <dbReference type="Pfam" id="PF04909"/>
    </source>
</evidence>
<protein>
    <submittedName>
        <fullName evidence="3">Amidohydrolase family protein</fullName>
    </submittedName>
</protein>
<dbReference type="GO" id="GO:0016831">
    <property type="term" value="F:carboxy-lyase activity"/>
    <property type="evidence" value="ECO:0007669"/>
    <property type="project" value="InterPro"/>
</dbReference>
<dbReference type="InterPro" id="IPR006680">
    <property type="entry name" value="Amidohydro-rel"/>
</dbReference>
<reference evidence="3 4" key="1">
    <citation type="submission" date="2020-05" db="EMBL/GenBank/DDBJ databases">
        <title>Complete genome sequence of Gemmatimonas greenlandica TET16.</title>
        <authorList>
            <person name="Zeng Y."/>
        </authorList>
    </citation>
    <scope>NUCLEOTIDE SEQUENCE [LARGE SCALE GENOMIC DNA]</scope>
    <source>
        <strain evidence="3 4">TET16</strain>
    </source>
</reference>
<evidence type="ECO:0000313" key="4">
    <source>
        <dbReference type="Proteomes" id="UP000500938"/>
    </source>
</evidence>
<dbReference type="EMBL" id="CP053085">
    <property type="protein sequence ID" value="QJR37175.1"/>
    <property type="molecule type" value="Genomic_DNA"/>
</dbReference>
<keyword evidence="1" id="KW-0456">Lyase</keyword>